<dbReference type="SMART" id="SM00401">
    <property type="entry name" value="ZnF_GATA"/>
    <property type="match status" value="2"/>
</dbReference>
<evidence type="ECO:0000259" key="8">
    <source>
        <dbReference type="PROSITE" id="PS50114"/>
    </source>
</evidence>
<sequence length="279" mass="31578">MSVMSMQNPLHLVHRWNSHITSSLTPVQTTPLGSEKIEQAIEREKICCTNCQVTKTPSWRTGPNGSKLCNRCGLYWLRHKAHRPHHTVDRVRVSKPQKTKKKDLPFLLDALVMQSEEEVSSSDLDSPLPPLKKEEDFSTVAVAEILLFDLRGVQQDEPSSDCETKNSTDDEKKSCSHCSTSDTPLWRKGPTGDRLCNRCGVYWRRHQHLRPLDNKERVVGRPKQAPLSIDTSVANKTLTTLTKSAYLVEERASSPGVEDSLLIRNSTLFFKLNAEFCLN</sequence>
<dbReference type="Proteomes" id="UP001431209">
    <property type="component" value="Unassembled WGS sequence"/>
</dbReference>
<evidence type="ECO:0000256" key="2">
    <source>
        <dbReference type="ARBA" id="ARBA00022771"/>
    </source>
</evidence>
<dbReference type="PRINTS" id="PR00619">
    <property type="entry name" value="GATAZNFINGER"/>
</dbReference>
<keyword evidence="1" id="KW-0479">Metal-binding</keyword>
<dbReference type="Gene3D" id="3.30.50.10">
    <property type="entry name" value="Erythroid Transcription Factor GATA-1, subunit A"/>
    <property type="match status" value="2"/>
</dbReference>
<evidence type="ECO:0000256" key="5">
    <source>
        <dbReference type="ARBA" id="ARBA00023163"/>
    </source>
</evidence>
<keyword evidence="4" id="KW-0805">Transcription regulation</keyword>
<protein>
    <submittedName>
        <fullName evidence="9">Suppressor of ferric uptake SFU1</fullName>
    </submittedName>
</protein>
<evidence type="ECO:0000256" key="6">
    <source>
        <dbReference type="PROSITE-ProRule" id="PRU00094"/>
    </source>
</evidence>
<feature type="compositionally biased region" description="Basic and acidic residues" evidence="7">
    <location>
        <begin position="162"/>
        <end position="174"/>
    </location>
</feature>
<dbReference type="AlphaFoldDB" id="A0AAW2YK96"/>
<keyword evidence="2 6" id="KW-0863">Zinc-finger</keyword>
<feature type="region of interest" description="Disordered" evidence="7">
    <location>
        <begin position="156"/>
        <end position="183"/>
    </location>
</feature>
<feature type="domain" description="GATA-type" evidence="8">
    <location>
        <begin position="169"/>
        <end position="223"/>
    </location>
</feature>
<evidence type="ECO:0000313" key="9">
    <source>
        <dbReference type="EMBL" id="KAL0477270.1"/>
    </source>
</evidence>
<evidence type="ECO:0000256" key="4">
    <source>
        <dbReference type="ARBA" id="ARBA00023015"/>
    </source>
</evidence>
<comment type="caution">
    <text evidence="9">The sequence shown here is derived from an EMBL/GenBank/DDBJ whole genome shotgun (WGS) entry which is preliminary data.</text>
</comment>
<dbReference type="Pfam" id="PF00320">
    <property type="entry name" value="GATA"/>
    <property type="match status" value="2"/>
</dbReference>
<proteinExistence type="predicted"/>
<dbReference type="EMBL" id="JAOPGA020000157">
    <property type="protein sequence ID" value="KAL0477270.1"/>
    <property type="molecule type" value="Genomic_DNA"/>
</dbReference>
<dbReference type="PANTHER" id="PTHR47172">
    <property type="entry name" value="OS01G0976800 PROTEIN"/>
    <property type="match status" value="1"/>
</dbReference>
<keyword evidence="5" id="KW-0804">Transcription</keyword>
<name>A0AAW2YK96_9EUKA</name>
<feature type="domain" description="GATA-type" evidence="8">
    <location>
        <begin position="42"/>
        <end position="95"/>
    </location>
</feature>
<keyword evidence="3" id="KW-0862">Zinc</keyword>
<dbReference type="InterPro" id="IPR013088">
    <property type="entry name" value="Znf_NHR/GATA"/>
</dbReference>
<evidence type="ECO:0000256" key="3">
    <source>
        <dbReference type="ARBA" id="ARBA00022833"/>
    </source>
</evidence>
<dbReference type="GO" id="GO:0006355">
    <property type="term" value="P:regulation of DNA-templated transcription"/>
    <property type="evidence" value="ECO:0007669"/>
    <property type="project" value="InterPro"/>
</dbReference>
<evidence type="ECO:0000313" key="10">
    <source>
        <dbReference type="Proteomes" id="UP001431209"/>
    </source>
</evidence>
<dbReference type="GO" id="GO:0008270">
    <property type="term" value="F:zinc ion binding"/>
    <property type="evidence" value="ECO:0007669"/>
    <property type="project" value="UniProtKB-KW"/>
</dbReference>
<evidence type="ECO:0000256" key="7">
    <source>
        <dbReference type="SAM" id="MobiDB-lite"/>
    </source>
</evidence>
<dbReference type="CDD" id="cd00202">
    <property type="entry name" value="ZnF_GATA"/>
    <property type="match status" value="2"/>
</dbReference>
<dbReference type="InterPro" id="IPR000679">
    <property type="entry name" value="Znf_GATA"/>
</dbReference>
<dbReference type="PROSITE" id="PS50114">
    <property type="entry name" value="GATA_ZN_FINGER_2"/>
    <property type="match status" value="2"/>
</dbReference>
<organism evidence="9 10">
    <name type="scientific">Acrasis kona</name>
    <dbReference type="NCBI Taxonomy" id="1008807"/>
    <lineage>
        <taxon>Eukaryota</taxon>
        <taxon>Discoba</taxon>
        <taxon>Heterolobosea</taxon>
        <taxon>Tetramitia</taxon>
        <taxon>Eutetramitia</taxon>
        <taxon>Acrasidae</taxon>
        <taxon>Acrasis</taxon>
    </lineage>
</organism>
<keyword evidence="10" id="KW-1185">Reference proteome</keyword>
<dbReference type="PANTHER" id="PTHR47172:SF1">
    <property type="entry name" value="GATA TRANSCRIPTION FACTOR 15"/>
    <property type="match status" value="1"/>
</dbReference>
<reference evidence="9 10" key="1">
    <citation type="submission" date="2024-03" db="EMBL/GenBank/DDBJ databases">
        <title>The Acrasis kona genome and developmental transcriptomes reveal deep origins of eukaryotic multicellular pathways.</title>
        <authorList>
            <person name="Sheikh S."/>
            <person name="Fu C.-J."/>
            <person name="Brown M.W."/>
            <person name="Baldauf S.L."/>
        </authorList>
    </citation>
    <scope>NUCLEOTIDE SEQUENCE [LARGE SCALE GENOMIC DNA]</scope>
    <source>
        <strain evidence="9 10">ATCC MYA-3509</strain>
    </source>
</reference>
<evidence type="ECO:0000256" key="1">
    <source>
        <dbReference type="ARBA" id="ARBA00022723"/>
    </source>
</evidence>
<gene>
    <name evidence="9" type="ORF">AKO1_005475</name>
</gene>
<accession>A0AAW2YK96</accession>
<dbReference type="GO" id="GO:0043565">
    <property type="term" value="F:sequence-specific DNA binding"/>
    <property type="evidence" value="ECO:0007669"/>
    <property type="project" value="InterPro"/>
</dbReference>
<dbReference type="SUPFAM" id="SSF57716">
    <property type="entry name" value="Glucocorticoid receptor-like (DNA-binding domain)"/>
    <property type="match status" value="2"/>
</dbReference>
<dbReference type="PROSITE" id="PS00344">
    <property type="entry name" value="GATA_ZN_FINGER_1"/>
    <property type="match status" value="2"/>
</dbReference>